<gene>
    <name evidence="5" type="ORF">ADEAN_000585900</name>
</gene>
<organism evidence="5 6">
    <name type="scientific">Angomonas deanei</name>
    <dbReference type="NCBI Taxonomy" id="59799"/>
    <lineage>
        <taxon>Eukaryota</taxon>
        <taxon>Discoba</taxon>
        <taxon>Euglenozoa</taxon>
        <taxon>Kinetoplastea</taxon>
        <taxon>Metakinetoplastina</taxon>
        <taxon>Trypanosomatida</taxon>
        <taxon>Trypanosomatidae</taxon>
        <taxon>Strigomonadinae</taxon>
        <taxon>Angomonas</taxon>
    </lineage>
</organism>
<accession>A0A7G2CHB9</accession>
<evidence type="ECO:0000256" key="2">
    <source>
        <dbReference type="ARBA" id="ARBA00022679"/>
    </source>
</evidence>
<dbReference type="PANTHER" id="PTHR13256:SF16">
    <property type="entry name" value="ALPHA_BETA-TUBULIN-N-ACETYLTRANSFERASE 9"/>
    <property type="match status" value="1"/>
</dbReference>
<evidence type="ECO:0000256" key="1">
    <source>
        <dbReference type="ARBA" id="ARBA00009342"/>
    </source>
</evidence>
<dbReference type="AlphaFoldDB" id="A0A7G2CHB9"/>
<dbReference type="Gene3D" id="3.40.630.30">
    <property type="match status" value="1"/>
</dbReference>
<dbReference type="Pfam" id="PF13302">
    <property type="entry name" value="Acetyltransf_3"/>
    <property type="match status" value="1"/>
</dbReference>
<sequence>MINETVYLQIPGRLLLVPYLPHHVGRYHEWMCRPELLAATESEPLSLQEERENQVDWLQSLDKLTFIIYACEESEKTVEPLQWSGASTMEENTSGALRERYTPTSVTNLLTGEVCQTERPLHTDVTCPEVLRDDQHRYVMVGDCNLFLLTAGDNNMEVATSAEEEEEKRTFEVEVMIAETGYRRHGLAEGAVRLLITYALTVLEGRLFLAKVLEDNAASISLFENKLNFKEMKRVPVFHEIHLKRYLHAPTDVTEWIEESGHYSSSVPFLCGPYQYETSANVAEPSA</sequence>
<keyword evidence="3" id="KW-0012">Acyltransferase</keyword>
<dbReference type="InterPro" id="IPR039135">
    <property type="entry name" value="NAT9-like"/>
</dbReference>
<dbReference type="VEuPathDB" id="TriTrypDB:ADEAN_000585900"/>
<evidence type="ECO:0000313" key="5">
    <source>
        <dbReference type="EMBL" id="CAD2218371.1"/>
    </source>
</evidence>
<comment type="similarity">
    <text evidence="1">Belongs to the acetyltransferase family. GNAT subfamily.</text>
</comment>
<dbReference type="PANTHER" id="PTHR13256">
    <property type="entry name" value="N-ACETYLTRANSFERASE 9"/>
    <property type="match status" value="1"/>
</dbReference>
<keyword evidence="2 5" id="KW-0808">Transferase</keyword>
<name>A0A7G2CHB9_9TRYP</name>
<dbReference type="SUPFAM" id="SSF55729">
    <property type="entry name" value="Acyl-CoA N-acyltransferases (Nat)"/>
    <property type="match status" value="1"/>
</dbReference>
<dbReference type="InterPro" id="IPR000182">
    <property type="entry name" value="GNAT_dom"/>
</dbReference>
<dbReference type="Proteomes" id="UP000515908">
    <property type="component" value="Chromosome 11"/>
</dbReference>
<protein>
    <submittedName>
        <fullName evidence="5">Acetyltransferase (GNAT) domain containing protein, putative</fullName>
    </submittedName>
</protein>
<keyword evidence="6" id="KW-1185">Reference proteome</keyword>
<dbReference type="InterPro" id="IPR016181">
    <property type="entry name" value="Acyl_CoA_acyltransferase"/>
</dbReference>
<evidence type="ECO:0000313" key="6">
    <source>
        <dbReference type="Proteomes" id="UP000515908"/>
    </source>
</evidence>
<evidence type="ECO:0000259" key="4">
    <source>
        <dbReference type="Pfam" id="PF13302"/>
    </source>
</evidence>
<dbReference type="EMBL" id="LR877155">
    <property type="protein sequence ID" value="CAD2218371.1"/>
    <property type="molecule type" value="Genomic_DNA"/>
</dbReference>
<evidence type="ECO:0000256" key="3">
    <source>
        <dbReference type="ARBA" id="ARBA00023315"/>
    </source>
</evidence>
<feature type="domain" description="N-acetyltransferase" evidence="4">
    <location>
        <begin position="163"/>
        <end position="224"/>
    </location>
</feature>
<proteinExistence type="inferred from homology"/>
<dbReference type="GO" id="GO:0008080">
    <property type="term" value="F:N-acetyltransferase activity"/>
    <property type="evidence" value="ECO:0007669"/>
    <property type="project" value="InterPro"/>
</dbReference>
<reference evidence="5 6" key="1">
    <citation type="submission" date="2020-08" db="EMBL/GenBank/DDBJ databases">
        <authorList>
            <person name="Newling K."/>
            <person name="Davey J."/>
            <person name="Forrester S."/>
        </authorList>
    </citation>
    <scope>NUCLEOTIDE SEQUENCE [LARGE SCALE GENOMIC DNA]</scope>
    <source>
        <strain evidence="6">Crithidia deanei Carvalho (ATCC PRA-265)</strain>
    </source>
</reference>